<organism evidence="3 4">
    <name type="scientific">Pseudolycoriella hygida</name>
    <dbReference type="NCBI Taxonomy" id="35572"/>
    <lineage>
        <taxon>Eukaryota</taxon>
        <taxon>Metazoa</taxon>
        <taxon>Ecdysozoa</taxon>
        <taxon>Arthropoda</taxon>
        <taxon>Hexapoda</taxon>
        <taxon>Insecta</taxon>
        <taxon>Pterygota</taxon>
        <taxon>Neoptera</taxon>
        <taxon>Endopterygota</taxon>
        <taxon>Diptera</taxon>
        <taxon>Nematocera</taxon>
        <taxon>Sciaroidea</taxon>
        <taxon>Sciaridae</taxon>
        <taxon>Pseudolycoriella</taxon>
    </lineage>
</organism>
<evidence type="ECO:0000256" key="2">
    <source>
        <dbReference type="SAM" id="SignalP"/>
    </source>
</evidence>
<evidence type="ECO:0000313" key="4">
    <source>
        <dbReference type="Proteomes" id="UP001151699"/>
    </source>
</evidence>
<accession>A0A9Q0MPM8</accession>
<evidence type="ECO:0008006" key="5">
    <source>
        <dbReference type="Google" id="ProtNLM"/>
    </source>
</evidence>
<feature type="chain" id="PRO_5040138172" description="Secreted protein" evidence="2">
    <location>
        <begin position="17"/>
        <end position="100"/>
    </location>
</feature>
<keyword evidence="4" id="KW-1185">Reference proteome</keyword>
<name>A0A9Q0MPM8_9DIPT</name>
<feature type="region of interest" description="Disordered" evidence="1">
    <location>
        <begin position="43"/>
        <end position="100"/>
    </location>
</feature>
<keyword evidence="2" id="KW-0732">Signal</keyword>
<protein>
    <recommendedName>
        <fullName evidence="5">Secreted protein</fullName>
    </recommendedName>
</protein>
<dbReference type="Proteomes" id="UP001151699">
    <property type="component" value="Chromosome C"/>
</dbReference>
<evidence type="ECO:0000313" key="3">
    <source>
        <dbReference type="EMBL" id="KAJ6635750.1"/>
    </source>
</evidence>
<gene>
    <name evidence="3" type="ORF">Bhyg_14336</name>
</gene>
<reference evidence="3" key="1">
    <citation type="submission" date="2022-07" db="EMBL/GenBank/DDBJ databases">
        <authorList>
            <person name="Trinca V."/>
            <person name="Uliana J.V.C."/>
            <person name="Torres T.T."/>
            <person name="Ward R.J."/>
            <person name="Monesi N."/>
        </authorList>
    </citation>
    <scope>NUCLEOTIDE SEQUENCE</scope>
    <source>
        <strain evidence="3">HSMRA1968</strain>
        <tissue evidence="3">Whole embryos</tissue>
    </source>
</reference>
<comment type="caution">
    <text evidence="3">The sequence shown here is derived from an EMBL/GenBank/DDBJ whole genome shotgun (WGS) entry which is preliminary data.</text>
</comment>
<dbReference type="EMBL" id="WJQU01000004">
    <property type="protein sequence ID" value="KAJ6635750.1"/>
    <property type="molecule type" value="Genomic_DNA"/>
</dbReference>
<feature type="signal peptide" evidence="2">
    <location>
        <begin position="1"/>
        <end position="16"/>
    </location>
</feature>
<dbReference type="AlphaFoldDB" id="A0A9Q0MPM8"/>
<proteinExistence type="predicted"/>
<sequence length="100" mass="10983">MIFIKILVLLIPYASAVLGIQVYENITNDVTTSPTKLVIVPTPITKRDEPVTTSPHILNSNATSSTSTKDRNTMNSSVTPTSHEKSSRKKEKGNNEEGRK</sequence>
<feature type="compositionally biased region" description="Polar residues" evidence="1">
    <location>
        <begin position="51"/>
        <end position="81"/>
    </location>
</feature>
<evidence type="ECO:0000256" key="1">
    <source>
        <dbReference type="SAM" id="MobiDB-lite"/>
    </source>
</evidence>